<dbReference type="SUPFAM" id="SSF52467">
    <property type="entry name" value="DHS-like NAD/FAD-binding domain"/>
    <property type="match status" value="1"/>
</dbReference>
<dbReference type="RefSeq" id="WP_188493086.1">
    <property type="nucleotide sequence ID" value="NZ_BMCS01000003.1"/>
</dbReference>
<gene>
    <name evidence="1" type="ORF">GCM10007298_44800</name>
</gene>
<dbReference type="EMBL" id="BMCS01000003">
    <property type="protein sequence ID" value="GGF44064.1"/>
    <property type="molecule type" value="Genomic_DNA"/>
</dbReference>
<dbReference type="Pfam" id="PF13289">
    <property type="entry name" value="SIR2_2"/>
    <property type="match status" value="1"/>
</dbReference>
<sequence length="508" mass="55584">MNGHFFVLRGDLTQLKCDAILVPCDGAWNVVWDHWSALLQEHEFDFSMSGARLRNATSADHFCDVSPSEGRTIRLVMTTFGTRGHQSVAKSVADAIRSLAQDRTFQPGRVKPLIALPLVGTGFGGLQHRRGELIKALLPALAEVAEEADADVALVLFDSRDHAAVQSQRPEEHWDGFDPAHLEIADNLGRRAAHKELSLFLGSGVSVPLGLPDWRGLLSEVSGRQPKRFSPTEAPEIAQEIADELGHVEFHKTVAERLETMGVAPAHLLLAGLGVRQAVTTNYDTAYEAALTTTLGVDRFQVLTRELAAQPKPWLLKIHGDVADPATIVITSDDYTVLTEQRGALHAVVESLLMTSHLMFVGYSMGDPDFVESADRVRTVRELASHETKNDFATILALHPGAVSTHPDFRTVAMSPGQNDKDAARTLEIFLDRISWAASQHSDGSHSYLLDPNYEDLLAEDPDNTRLRDLLAELVALPANDPARRSTGWKFVQNLITELGGPTPHEAG</sequence>
<proteinExistence type="predicted"/>
<dbReference type="Proteomes" id="UP000632454">
    <property type="component" value="Unassembled WGS sequence"/>
</dbReference>
<reference evidence="2" key="1">
    <citation type="journal article" date="2019" name="Int. J. Syst. Evol. Microbiol.">
        <title>The Global Catalogue of Microorganisms (GCM) 10K type strain sequencing project: providing services to taxonomists for standard genome sequencing and annotation.</title>
        <authorList>
            <consortium name="The Broad Institute Genomics Platform"/>
            <consortium name="The Broad Institute Genome Sequencing Center for Infectious Disease"/>
            <person name="Wu L."/>
            <person name="Ma J."/>
        </authorList>
    </citation>
    <scope>NUCLEOTIDE SEQUENCE [LARGE SCALE GENOMIC DNA]</scope>
    <source>
        <strain evidence="2">CCM 7855</strain>
    </source>
</reference>
<comment type="caution">
    <text evidence="1">The sequence shown here is derived from an EMBL/GenBank/DDBJ whole genome shotgun (WGS) entry which is preliminary data.</text>
</comment>
<accession>A0ABQ1V8G7</accession>
<keyword evidence="2" id="KW-1185">Reference proteome</keyword>
<evidence type="ECO:0000313" key="1">
    <source>
        <dbReference type="EMBL" id="GGF44064.1"/>
    </source>
</evidence>
<name>A0ABQ1V8G7_9NOCA</name>
<evidence type="ECO:0000313" key="2">
    <source>
        <dbReference type="Proteomes" id="UP000632454"/>
    </source>
</evidence>
<dbReference type="InterPro" id="IPR029035">
    <property type="entry name" value="DHS-like_NAD/FAD-binding_dom"/>
</dbReference>
<protein>
    <submittedName>
        <fullName evidence="1">SIR2 family protein</fullName>
    </submittedName>
</protein>
<dbReference type="Gene3D" id="3.40.50.1220">
    <property type="entry name" value="TPP-binding domain"/>
    <property type="match status" value="1"/>
</dbReference>
<organism evidence="1 2">
    <name type="scientific">Williamsia phyllosphaerae</name>
    <dbReference type="NCBI Taxonomy" id="885042"/>
    <lineage>
        <taxon>Bacteria</taxon>
        <taxon>Bacillati</taxon>
        <taxon>Actinomycetota</taxon>
        <taxon>Actinomycetes</taxon>
        <taxon>Mycobacteriales</taxon>
        <taxon>Nocardiaceae</taxon>
        <taxon>Williamsia</taxon>
    </lineage>
</organism>